<dbReference type="PROSITE" id="PS50045">
    <property type="entry name" value="SIGMA54_INTERACT_4"/>
    <property type="match status" value="1"/>
</dbReference>
<keyword evidence="2" id="KW-0067">ATP-binding</keyword>
<dbReference type="GO" id="GO:0043565">
    <property type="term" value="F:sequence-specific DNA binding"/>
    <property type="evidence" value="ECO:0007669"/>
    <property type="project" value="InterPro"/>
</dbReference>
<dbReference type="Pfam" id="PF00158">
    <property type="entry name" value="Sigma54_activat"/>
    <property type="match status" value="1"/>
</dbReference>
<dbReference type="InterPro" id="IPR025662">
    <property type="entry name" value="Sigma_54_int_dom_ATP-bd_1"/>
</dbReference>
<proteinExistence type="predicted"/>
<dbReference type="Gene3D" id="1.10.8.60">
    <property type="match status" value="1"/>
</dbReference>
<dbReference type="InterPro" id="IPR002197">
    <property type="entry name" value="HTH_Fis"/>
</dbReference>
<dbReference type="GO" id="GO:0006355">
    <property type="term" value="P:regulation of DNA-templated transcription"/>
    <property type="evidence" value="ECO:0007669"/>
    <property type="project" value="InterPro"/>
</dbReference>
<dbReference type="InterPro" id="IPR029016">
    <property type="entry name" value="GAF-like_dom_sf"/>
</dbReference>
<dbReference type="InterPro" id="IPR058031">
    <property type="entry name" value="AAA_lid_NorR"/>
</dbReference>
<evidence type="ECO:0000313" key="9">
    <source>
        <dbReference type="Proteomes" id="UP000782312"/>
    </source>
</evidence>
<dbReference type="FunFam" id="1.10.8.60:FF:000014">
    <property type="entry name" value="DNA-binding transcriptional regulator NtrC"/>
    <property type="match status" value="1"/>
</dbReference>
<dbReference type="PROSITE" id="PS00675">
    <property type="entry name" value="SIGMA54_INTERACT_1"/>
    <property type="match status" value="1"/>
</dbReference>
<dbReference type="PANTHER" id="PTHR32071:SF117">
    <property type="entry name" value="PTS-DEPENDENT DIHYDROXYACETONE KINASE OPERON REGULATORY PROTEIN-RELATED"/>
    <property type="match status" value="1"/>
</dbReference>
<dbReference type="SMART" id="SM00382">
    <property type="entry name" value="AAA"/>
    <property type="match status" value="1"/>
</dbReference>
<evidence type="ECO:0000256" key="4">
    <source>
        <dbReference type="ARBA" id="ARBA00023125"/>
    </source>
</evidence>
<dbReference type="Pfam" id="PF02954">
    <property type="entry name" value="HTH_8"/>
    <property type="match status" value="1"/>
</dbReference>
<keyword evidence="6" id="KW-0804">Transcription</keyword>
<dbReference type="Pfam" id="PF01590">
    <property type="entry name" value="GAF"/>
    <property type="match status" value="1"/>
</dbReference>
<dbReference type="SUPFAM" id="SSF55781">
    <property type="entry name" value="GAF domain-like"/>
    <property type="match status" value="1"/>
</dbReference>
<dbReference type="InterPro" id="IPR025943">
    <property type="entry name" value="Sigma_54_int_dom_ATP-bd_2"/>
</dbReference>
<evidence type="ECO:0000259" key="7">
    <source>
        <dbReference type="PROSITE" id="PS50045"/>
    </source>
</evidence>
<dbReference type="Proteomes" id="UP000782312">
    <property type="component" value="Unassembled WGS sequence"/>
</dbReference>
<keyword evidence="3" id="KW-0805">Transcription regulation</keyword>
<dbReference type="CDD" id="cd00009">
    <property type="entry name" value="AAA"/>
    <property type="match status" value="1"/>
</dbReference>
<keyword evidence="1" id="KW-0547">Nucleotide-binding</keyword>
<dbReference type="PROSITE" id="PS00688">
    <property type="entry name" value="SIGMA54_INTERACT_3"/>
    <property type="match status" value="1"/>
</dbReference>
<evidence type="ECO:0000256" key="1">
    <source>
        <dbReference type="ARBA" id="ARBA00022741"/>
    </source>
</evidence>
<evidence type="ECO:0000256" key="5">
    <source>
        <dbReference type="ARBA" id="ARBA00023159"/>
    </source>
</evidence>
<dbReference type="Gene3D" id="3.40.50.300">
    <property type="entry name" value="P-loop containing nucleotide triphosphate hydrolases"/>
    <property type="match status" value="1"/>
</dbReference>
<reference evidence="8" key="1">
    <citation type="submission" date="2020-07" db="EMBL/GenBank/DDBJ databases">
        <title>Huge and variable diversity of episymbiotic CPR bacteria and DPANN archaea in groundwater ecosystems.</title>
        <authorList>
            <person name="He C.Y."/>
            <person name="Keren R."/>
            <person name="Whittaker M."/>
            <person name="Farag I.F."/>
            <person name="Doudna J."/>
            <person name="Cate J.H.D."/>
            <person name="Banfield J.F."/>
        </authorList>
    </citation>
    <scope>NUCLEOTIDE SEQUENCE</scope>
    <source>
        <strain evidence="8">NC_groundwater_763_Ag_S-0.2um_68_21</strain>
    </source>
</reference>
<feature type="domain" description="Sigma-54 factor interaction" evidence="7">
    <location>
        <begin position="204"/>
        <end position="433"/>
    </location>
</feature>
<evidence type="ECO:0000256" key="3">
    <source>
        <dbReference type="ARBA" id="ARBA00023015"/>
    </source>
</evidence>
<dbReference type="Pfam" id="PF25601">
    <property type="entry name" value="AAA_lid_14"/>
    <property type="match status" value="1"/>
</dbReference>
<dbReference type="InterPro" id="IPR002078">
    <property type="entry name" value="Sigma_54_int"/>
</dbReference>
<dbReference type="FunFam" id="3.40.50.300:FF:000006">
    <property type="entry name" value="DNA-binding transcriptional regulator NtrC"/>
    <property type="match status" value="1"/>
</dbReference>
<evidence type="ECO:0000313" key="8">
    <source>
        <dbReference type="EMBL" id="MBI3127879.1"/>
    </source>
</evidence>
<evidence type="ECO:0000256" key="6">
    <source>
        <dbReference type="ARBA" id="ARBA00023163"/>
    </source>
</evidence>
<protein>
    <submittedName>
        <fullName evidence="8">Sigma 54-interacting transcriptional regulator</fullName>
    </submittedName>
</protein>
<dbReference type="InterPro" id="IPR003018">
    <property type="entry name" value="GAF"/>
</dbReference>
<dbReference type="Gene3D" id="3.30.450.40">
    <property type="match status" value="1"/>
</dbReference>
<dbReference type="SUPFAM" id="SSF52540">
    <property type="entry name" value="P-loop containing nucleoside triphosphate hydrolases"/>
    <property type="match status" value="1"/>
</dbReference>
<comment type="caution">
    <text evidence="8">The sequence shown here is derived from an EMBL/GenBank/DDBJ whole genome shotgun (WGS) entry which is preliminary data.</text>
</comment>
<accession>A0A932I274</accession>
<dbReference type="GO" id="GO:0005524">
    <property type="term" value="F:ATP binding"/>
    <property type="evidence" value="ECO:0007669"/>
    <property type="project" value="UniProtKB-KW"/>
</dbReference>
<keyword evidence="4" id="KW-0238">DNA-binding</keyword>
<evidence type="ECO:0000256" key="2">
    <source>
        <dbReference type="ARBA" id="ARBA00022840"/>
    </source>
</evidence>
<dbReference type="InterPro" id="IPR025944">
    <property type="entry name" value="Sigma_54_int_dom_CS"/>
</dbReference>
<dbReference type="PANTHER" id="PTHR32071">
    <property type="entry name" value="TRANSCRIPTIONAL REGULATORY PROTEIN"/>
    <property type="match status" value="1"/>
</dbReference>
<dbReference type="AlphaFoldDB" id="A0A932I274"/>
<dbReference type="SUPFAM" id="SSF46689">
    <property type="entry name" value="Homeodomain-like"/>
    <property type="match status" value="1"/>
</dbReference>
<dbReference type="InterPro" id="IPR009057">
    <property type="entry name" value="Homeodomain-like_sf"/>
</dbReference>
<dbReference type="EMBL" id="JACPUR010000019">
    <property type="protein sequence ID" value="MBI3127879.1"/>
    <property type="molecule type" value="Genomic_DNA"/>
</dbReference>
<dbReference type="InterPro" id="IPR027417">
    <property type="entry name" value="P-loop_NTPase"/>
</dbReference>
<gene>
    <name evidence="8" type="ORF">HYZ11_09770</name>
</gene>
<dbReference type="Gene3D" id="1.10.10.60">
    <property type="entry name" value="Homeodomain-like"/>
    <property type="match status" value="1"/>
</dbReference>
<sequence>MPITHLTTEERYRVIRRVGHVLNSSLDLNVVLPRLAQELKAIFPLDHVALCIINPDGKSYSWTNITTDEGGVALPGENVPLQGGALGWLIEHRGDMPHVIYEDLERERPFAEDEIVFKRGIRSGIRVPLEIDNKVFGELAVASYTPRRFTEEMARFLLDLAPSIATAVANARAYAQLEASRQDLYHEAVLLRDELRELHNFEEIIGKSPAIHKVQDLIRRAAPTEATVLILGETGTGKELVARAIHNLSSRRSRVLVKVNCAALQDTLLLSELFGHEKGAFTGAVERKIGRFELAHKGTIFLDEIGELPPEAQVKVLRVMQEREFERVGGTRTVQVDTRIIAATNRDLEAEVRDGRFRSDLFFRLNVIPIRVPPLRERKEDIPLLVEHFVRRHATRLNRRIKAVDPRDLDRFIRYGWPGNIRELENVVERGLVLGAGEVLRFDKQLIGEAPQAREDGKERLTTLEEHERQYILRVLAQTGGVVSGERGAARILGMKPTTLQSRMKKLGIRAQRKFGEVGERIAG</sequence>
<dbReference type="PROSITE" id="PS00676">
    <property type="entry name" value="SIGMA54_INTERACT_2"/>
    <property type="match status" value="1"/>
</dbReference>
<keyword evidence="5" id="KW-0010">Activator</keyword>
<dbReference type="InterPro" id="IPR003593">
    <property type="entry name" value="AAA+_ATPase"/>
</dbReference>
<dbReference type="SMART" id="SM00065">
    <property type="entry name" value="GAF"/>
    <property type="match status" value="1"/>
</dbReference>
<name>A0A932I274_UNCTE</name>
<organism evidence="8 9">
    <name type="scientific">Tectimicrobiota bacterium</name>
    <dbReference type="NCBI Taxonomy" id="2528274"/>
    <lineage>
        <taxon>Bacteria</taxon>
        <taxon>Pseudomonadati</taxon>
        <taxon>Nitrospinota/Tectimicrobiota group</taxon>
        <taxon>Candidatus Tectimicrobiota</taxon>
    </lineage>
</organism>